<dbReference type="Pfam" id="PF11741">
    <property type="entry name" value="AMIN"/>
    <property type="match status" value="1"/>
</dbReference>
<accession>A0ABV7H048</accession>
<dbReference type="SMART" id="SM00646">
    <property type="entry name" value="Ami_3"/>
    <property type="match status" value="1"/>
</dbReference>
<sequence length="500" mass="55051">MAEAPRRPAGRGRENPRELTPDAQAVATTRRARRRFLRDSCGLLGGLLLLPVVAANGLARMVAVRVWPARDYTRVTLEHDGPLKYEQFVVKDGARRFVIDLDGLEIDATLRELVAKVQPNDPFISAVRIAQNRPRVVRIVFDLKQDIAPQILTLQPVGDYRNRLVFDLYPTVEEDPLATLLRQIEESETRQSIARAREMLGLPPDDLPVHTAPGTAAPGSTPTPPVPLPPVGTPGVPPAVPVPSPASPAPMPAPPPLRDEPSFPRLPRMVTVAIDPGHGGEDPGAIGPAGTYEKDIVLIIGKLLADRINSTPNMRALLTRDGDYFVPLRERVRKARSVRADLFISVHADAFIRPEARGSSVFALSQRGATSEAARWMAQRENSADVVGGVNVNVKDRDVARALLDMSTTAQINDSLRLGSAMLEKIGAINRLHKPRVEQANFAVLRAPDIPSVLVETAFISNPEEERRLRSPDFQRQMADRIYLGVRRYFARNPPLRRTV</sequence>
<dbReference type="EC" id="3.5.1.28" evidence="2"/>
<evidence type="ECO:0000256" key="3">
    <source>
        <dbReference type="ARBA" id="ARBA00022801"/>
    </source>
</evidence>
<dbReference type="InterPro" id="IPR021731">
    <property type="entry name" value="AMIN_dom"/>
</dbReference>
<name>A0ABV7H048_9BURK</name>
<evidence type="ECO:0000256" key="1">
    <source>
        <dbReference type="ARBA" id="ARBA00001561"/>
    </source>
</evidence>
<feature type="compositionally biased region" description="Pro residues" evidence="4">
    <location>
        <begin position="221"/>
        <end position="254"/>
    </location>
</feature>
<organism evidence="7 8">
    <name type="scientific">Piscinibacterium candidicorallinum</name>
    <dbReference type="NCBI Taxonomy" id="1793872"/>
    <lineage>
        <taxon>Bacteria</taxon>
        <taxon>Pseudomonadati</taxon>
        <taxon>Pseudomonadota</taxon>
        <taxon>Betaproteobacteria</taxon>
        <taxon>Burkholderiales</taxon>
        <taxon>Piscinibacterium</taxon>
    </lineage>
</organism>
<keyword evidence="5" id="KW-0812">Transmembrane</keyword>
<dbReference type="RefSeq" id="WP_414859623.1">
    <property type="nucleotide sequence ID" value="NZ_CP180191.1"/>
</dbReference>
<evidence type="ECO:0000259" key="6">
    <source>
        <dbReference type="SMART" id="SM00646"/>
    </source>
</evidence>
<evidence type="ECO:0000256" key="4">
    <source>
        <dbReference type="SAM" id="MobiDB-lite"/>
    </source>
</evidence>
<feature type="domain" description="MurNAc-LAA" evidence="6">
    <location>
        <begin position="332"/>
        <end position="487"/>
    </location>
</feature>
<dbReference type="SUPFAM" id="SSF53187">
    <property type="entry name" value="Zn-dependent exopeptidases"/>
    <property type="match status" value="1"/>
</dbReference>
<keyword evidence="5" id="KW-0472">Membrane</keyword>
<proteinExistence type="predicted"/>
<dbReference type="Gene3D" id="3.40.630.40">
    <property type="entry name" value="Zn-dependent exopeptidases"/>
    <property type="match status" value="1"/>
</dbReference>
<dbReference type="EMBL" id="JBHRTI010000002">
    <property type="protein sequence ID" value="MFC3146158.1"/>
    <property type="molecule type" value="Genomic_DNA"/>
</dbReference>
<feature type="region of interest" description="Disordered" evidence="4">
    <location>
        <begin position="203"/>
        <end position="254"/>
    </location>
</feature>
<dbReference type="Pfam" id="PF01520">
    <property type="entry name" value="Amidase_3"/>
    <property type="match status" value="1"/>
</dbReference>
<evidence type="ECO:0000256" key="2">
    <source>
        <dbReference type="ARBA" id="ARBA00011901"/>
    </source>
</evidence>
<evidence type="ECO:0000313" key="7">
    <source>
        <dbReference type="EMBL" id="MFC3146158.1"/>
    </source>
</evidence>
<keyword evidence="8" id="KW-1185">Reference proteome</keyword>
<keyword evidence="3 7" id="KW-0378">Hydrolase</keyword>
<comment type="catalytic activity">
    <reaction evidence="1">
        <text>Hydrolyzes the link between N-acetylmuramoyl residues and L-amino acid residues in certain cell-wall glycopeptides.</text>
        <dbReference type="EC" id="3.5.1.28"/>
    </reaction>
</comment>
<reference evidence="8" key="1">
    <citation type="journal article" date="2019" name="Int. J. Syst. Evol. Microbiol.">
        <title>The Global Catalogue of Microorganisms (GCM) 10K type strain sequencing project: providing services to taxonomists for standard genome sequencing and annotation.</title>
        <authorList>
            <consortium name="The Broad Institute Genomics Platform"/>
            <consortium name="The Broad Institute Genome Sequencing Center for Infectious Disease"/>
            <person name="Wu L."/>
            <person name="Ma J."/>
        </authorList>
    </citation>
    <scope>NUCLEOTIDE SEQUENCE [LARGE SCALE GENOMIC DNA]</scope>
    <source>
        <strain evidence="8">KCTC 52168</strain>
    </source>
</reference>
<dbReference type="Gene3D" id="2.60.40.3500">
    <property type="match status" value="1"/>
</dbReference>
<gene>
    <name evidence="7" type="ORF">ACFOEN_00725</name>
</gene>
<evidence type="ECO:0000313" key="8">
    <source>
        <dbReference type="Proteomes" id="UP001595556"/>
    </source>
</evidence>
<comment type="caution">
    <text evidence="7">The sequence shown here is derived from an EMBL/GenBank/DDBJ whole genome shotgun (WGS) entry which is preliminary data.</text>
</comment>
<dbReference type="InterPro" id="IPR050695">
    <property type="entry name" value="N-acetylmuramoyl_amidase_3"/>
</dbReference>
<evidence type="ECO:0000256" key="5">
    <source>
        <dbReference type="SAM" id="Phobius"/>
    </source>
</evidence>
<dbReference type="CDD" id="cd02696">
    <property type="entry name" value="MurNAc-LAA"/>
    <property type="match status" value="1"/>
</dbReference>
<dbReference type="Proteomes" id="UP001595556">
    <property type="component" value="Unassembled WGS sequence"/>
</dbReference>
<dbReference type="InterPro" id="IPR002508">
    <property type="entry name" value="MurNAc-LAA_cat"/>
</dbReference>
<keyword evidence="5" id="KW-1133">Transmembrane helix</keyword>
<feature type="compositionally biased region" description="Low complexity" evidence="4">
    <location>
        <begin position="211"/>
        <end position="220"/>
    </location>
</feature>
<dbReference type="PANTHER" id="PTHR30404">
    <property type="entry name" value="N-ACETYLMURAMOYL-L-ALANINE AMIDASE"/>
    <property type="match status" value="1"/>
</dbReference>
<dbReference type="PANTHER" id="PTHR30404:SF0">
    <property type="entry name" value="N-ACETYLMURAMOYL-L-ALANINE AMIDASE AMIC"/>
    <property type="match status" value="1"/>
</dbReference>
<feature type="transmembrane region" description="Helical" evidence="5">
    <location>
        <begin position="40"/>
        <end position="59"/>
    </location>
</feature>
<protein>
    <recommendedName>
        <fullName evidence="2">N-acetylmuramoyl-L-alanine amidase</fullName>
        <ecNumber evidence="2">3.5.1.28</ecNumber>
    </recommendedName>
</protein>
<dbReference type="GO" id="GO:0008745">
    <property type="term" value="F:N-acetylmuramoyl-L-alanine amidase activity"/>
    <property type="evidence" value="ECO:0007669"/>
    <property type="project" value="UniProtKB-EC"/>
</dbReference>